<evidence type="ECO:0000256" key="7">
    <source>
        <dbReference type="SAM" id="Phobius"/>
    </source>
</evidence>
<name>A0ABW5RWM0_9BACI</name>
<feature type="domain" description="YetF C-terminal" evidence="8">
    <location>
        <begin position="80"/>
        <end position="213"/>
    </location>
</feature>
<comment type="subcellular location">
    <subcellularLocation>
        <location evidence="1">Cell membrane</location>
        <topology evidence="1">Multi-pass membrane protein</topology>
    </subcellularLocation>
</comment>
<dbReference type="EMBL" id="JBHUMF010000031">
    <property type="protein sequence ID" value="MFD2682411.1"/>
    <property type="molecule type" value="Genomic_DNA"/>
</dbReference>
<evidence type="ECO:0000313" key="10">
    <source>
        <dbReference type="EMBL" id="MFD2682411.1"/>
    </source>
</evidence>
<dbReference type="InterPro" id="IPR023090">
    <property type="entry name" value="UPF0702_alpha/beta_dom_sf"/>
</dbReference>
<feature type="transmembrane region" description="Helical" evidence="7">
    <location>
        <begin position="6"/>
        <end position="25"/>
    </location>
</feature>
<dbReference type="PANTHER" id="PTHR34582:SF5">
    <property type="entry name" value="UPF0702 TRANSMEMBRANE PROTEIN YETF"/>
    <property type="match status" value="1"/>
</dbReference>
<evidence type="ECO:0000256" key="3">
    <source>
        <dbReference type="ARBA" id="ARBA00022475"/>
    </source>
</evidence>
<evidence type="ECO:0000259" key="9">
    <source>
        <dbReference type="Pfam" id="PF20730"/>
    </source>
</evidence>
<feature type="domain" description="YetF-like N-terminal transmembrane" evidence="9">
    <location>
        <begin position="3"/>
        <end position="78"/>
    </location>
</feature>
<keyword evidence="3" id="KW-1003">Cell membrane</keyword>
<keyword evidence="4 7" id="KW-0812">Transmembrane</keyword>
<organism evidence="10 11">
    <name type="scientific">Bacillus seohaeanensis</name>
    <dbReference type="NCBI Taxonomy" id="284580"/>
    <lineage>
        <taxon>Bacteria</taxon>
        <taxon>Bacillati</taxon>
        <taxon>Bacillota</taxon>
        <taxon>Bacilli</taxon>
        <taxon>Bacillales</taxon>
        <taxon>Bacillaceae</taxon>
        <taxon>Bacillus</taxon>
    </lineage>
</organism>
<proteinExistence type="inferred from homology"/>
<sequence length="223" mass="25373">MMYLQIFTELVGGYVILFVIIKCLGKTQISQITPFDFISALVLGEFVGSAIFDDKIGLSKITFSIVVWGGLIYLTEFVTQKSRRFRFALEGRPSMIINEGKLDWNEMKKNQLDVDQLQQLLRSKDIFSLQDVEYAILETNGGISVLRKYESDQPTLQDLKIKGGKRTIPLTVISDGQILRKNLQKVGVDEEWLHKQLKAKGVGPKEISYAEWEPGGDLYIQNY</sequence>
<dbReference type="Gene3D" id="3.30.240.20">
    <property type="entry name" value="bsu07140 like domains"/>
    <property type="match status" value="2"/>
</dbReference>
<keyword evidence="5 7" id="KW-1133">Transmembrane helix</keyword>
<dbReference type="InterPro" id="IPR007353">
    <property type="entry name" value="DUF421"/>
</dbReference>
<dbReference type="RefSeq" id="WP_377937080.1">
    <property type="nucleotide sequence ID" value="NZ_JBHUMF010000031.1"/>
</dbReference>
<accession>A0ABW5RWM0</accession>
<reference evidence="11" key="1">
    <citation type="journal article" date="2019" name="Int. J. Syst. Evol. Microbiol.">
        <title>The Global Catalogue of Microorganisms (GCM) 10K type strain sequencing project: providing services to taxonomists for standard genome sequencing and annotation.</title>
        <authorList>
            <consortium name="The Broad Institute Genomics Platform"/>
            <consortium name="The Broad Institute Genome Sequencing Center for Infectious Disease"/>
            <person name="Wu L."/>
            <person name="Ma J."/>
        </authorList>
    </citation>
    <scope>NUCLEOTIDE SEQUENCE [LARGE SCALE GENOMIC DNA]</scope>
    <source>
        <strain evidence="11">KCTC 3913</strain>
    </source>
</reference>
<evidence type="ECO:0000256" key="1">
    <source>
        <dbReference type="ARBA" id="ARBA00004651"/>
    </source>
</evidence>
<comment type="similarity">
    <text evidence="2">Belongs to the UPF0702 family.</text>
</comment>
<dbReference type="Proteomes" id="UP001597506">
    <property type="component" value="Unassembled WGS sequence"/>
</dbReference>
<dbReference type="InterPro" id="IPR048454">
    <property type="entry name" value="YetF_N"/>
</dbReference>
<evidence type="ECO:0000256" key="6">
    <source>
        <dbReference type="ARBA" id="ARBA00023136"/>
    </source>
</evidence>
<feature type="transmembrane region" description="Helical" evidence="7">
    <location>
        <begin position="58"/>
        <end position="78"/>
    </location>
</feature>
<protein>
    <submittedName>
        <fullName evidence="10">DUF421 domain-containing protein</fullName>
    </submittedName>
</protein>
<comment type="caution">
    <text evidence="10">The sequence shown here is derived from an EMBL/GenBank/DDBJ whole genome shotgun (WGS) entry which is preliminary data.</text>
</comment>
<evidence type="ECO:0000256" key="4">
    <source>
        <dbReference type="ARBA" id="ARBA00022692"/>
    </source>
</evidence>
<keyword evidence="6 7" id="KW-0472">Membrane</keyword>
<gene>
    <name evidence="10" type="ORF">ACFSUL_16855</name>
</gene>
<dbReference type="Pfam" id="PF20730">
    <property type="entry name" value="YetF_N"/>
    <property type="match status" value="1"/>
</dbReference>
<evidence type="ECO:0000313" key="11">
    <source>
        <dbReference type="Proteomes" id="UP001597506"/>
    </source>
</evidence>
<evidence type="ECO:0000256" key="2">
    <source>
        <dbReference type="ARBA" id="ARBA00006448"/>
    </source>
</evidence>
<keyword evidence="11" id="KW-1185">Reference proteome</keyword>
<dbReference type="Pfam" id="PF04239">
    <property type="entry name" value="DUF421"/>
    <property type="match status" value="1"/>
</dbReference>
<evidence type="ECO:0000256" key="5">
    <source>
        <dbReference type="ARBA" id="ARBA00022989"/>
    </source>
</evidence>
<evidence type="ECO:0000259" key="8">
    <source>
        <dbReference type="Pfam" id="PF04239"/>
    </source>
</evidence>
<dbReference type="PANTHER" id="PTHR34582">
    <property type="entry name" value="UPF0702 TRANSMEMBRANE PROTEIN YCAP"/>
    <property type="match status" value="1"/>
</dbReference>